<accession>A0AAU7UEL4</accession>
<dbReference type="RefSeq" id="WP_350244987.1">
    <property type="nucleotide sequence ID" value="NZ_CP158299.1"/>
</dbReference>
<dbReference type="EMBL" id="CP158299">
    <property type="protein sequence ID" value="XBV86896.1"/>
    <property type="molecule type" value="Genomic_DNA"/>
</dbReference>
<evidence type="ECO:0000256" key="1">
    <source>
        <dbReference type="SAM" id="MobiDB-lite"/>
    </source>
</evidence>
<proteinExistence type="predicted"/>
<gene>
    <name evidence="2" type="ORF">ABOD76_11475</name>
</gene>
<dbReference type="AlphaFoldDB" id="A0AAU7UEL4"/>
<name>A0AAU7UEL4_9DEIO</name>
<protein>
    <submittedName>
        <fullName evidence="2">Uncharacterized protein</fullName>
    </submittedName>
</protein>
<feature type="compositionally biased region" description="Basic and acidic residues" evidence="1">
    <location>
        <begin position="126"/>
        <end position="135"/>
    </location>
</feature>
<organism evidence="2">
    <name type="scientific">Deinococcus sonorensis KR-87</name>
    <dbReference type="NCBI Taxonomy" id="694439"/>
    <lineage>
        <taxon>Bacteria</taxon>
        <taxon>Thermotogati</taxon>
        <taxon>Deinococcota</taxon>
        <taxon>Deinococci</taxon>
        <taxon>Deinococcales</taxon>
        <taxon>Deinococcaceae</taxon>
        <taxon>Deinococcus</taxon>
    </lineage>
</organism>
<reference evidence="2" key="1">
    <citation type="submission" date="2024-06" db="EMBL/GenBank/DDBJ databases">
        <title>Draft Genome Sequence of Deinococcus sonorensis Type Strain KR-87, a Biofilm Producing Representative of the Genus Deinococcus.</title>
        <authorList>
            <person name="Boren L.S."/>
            <person name="Grosso R.A."/>
            <person name="Hugenberg-Cox A.N."/>
            <person name="Hill J.T.E."/>
            <person name="Albert C.M."/>
            <person name="Tuohy J.M."/>
        </authorList>
    </citation>
    <scope>NUCLEOTIDE SEQUENCE</scope>
    <source>
        <strain evidence="2">KR-87</strain>
    </source>
</reference>
<feature type="region of interest" description="Disordered" evidence="1">
    <location>
        <begin position="96"/>
        <end position="209"/>
    </location>
</feature>
<evidence type="ECO:0000313" key="2">
    <source>
        <dbReference type="EMBL" id="XBV86896.1"/>
    </source>
</evidence>
<sequence>MKAARYIITRPCLAEGSLRLLKYLEPLFSEDPSETFTFQDLSGRSYPVTPDRPRARLLGMGELYRAHHLGVNDVLLITAQGEGRYLVDCVVKPLSRPVPGPASSAPARPTPPPTTRVVVSASPYVREVRMERRVPDAPPADLAPEPRRRVPEPAPSDVPQEQPAPAAEARRNDAAAPAVARRPQREPQPAAVRGPVPVQRPPEPVTERERAVAVQVQPAPKPAPLPEVPVLPVAPAAVQTLEEQLSELARLTGYRCQHLGGGVVRLHAELGPHGYQVLLATSEAALQAPGWQEPCDYKALITEEHERPQGVPRFTREALFALLEHARLAPLSPVDLRGYWNTGSFDQESVASVAELVSAHLAQRGSFSHVLMTLAQQPAHSLVALPRLAERLGSGVNTAELQDILETLTRPPFLALTPLPGGQYYLRSDMRALLTDLGEYADGMRRRLKPQAQLKG</sequence>
<dbReference type="KEGG" id="dsc:ABOD76_11475"/>
<feature type="compositionally biased region" description="Low complexity" evidence="1">
    <location>
        <begin position="174"/>
        <end position="193"/>
    </location>
</feature>
<feature type="compositionally biased region" description="Low complexity" evidence="1">
    <location>
        <begin position="96"/>
        <end position="107"/>
    </location>
</feature>